<evidence type="ECO:0000313" key="1">
    <source>
        <dbReference type="EMBL" id="EHL30837.1"/>
    </source>
</evidence>
<dbReference type="HOGENOM" id="CLU_3345254_0_0_6"/>
<evidence type="ECO:0000313" key="2">
    <source>
        <dbReference type="Proteomes" id="UP000002770"/>
    </source>
</evidence>
<accession>G9EP02</accession>
<dbReference type="AlphaFoldDB" id="G9EP02"/>
<reference evidence="1 2" key="1">
    <citation type="journal article" date="2011" name="BMC Genomics">
        <title>Insight into cross-talk between intra-amoebal pathogens.</title>
        <authorList>
            <person name="Gimenez G."/>
            <person name="Bertelli C."/>
            <person name="Moliner C."/>
            <person name="Robert C."/>
            <person name="Raoult D."/>
            <person name="Fournier P.E."/>
            <person name="Greub G."/>
        </authorList>
    </citation>
    <scope>NUCLEOTIDE SEQUENCE [LARGE SCALE GENOMIC DNA]</scope>
    <source>
        <strain evidence="1 2">LLAP12</strain>
    </source>
</reference>
<keyword evidence="2" id="KW-1185">Reference proteome</keyword>
<dbReference type="Proteomes" id="UP000002770">
    <property type="component" value="Unassembled WGS sequence"/>
</dbReference>
<dbReference type="STRING" id="658187.LDG_6982"/>
<protein>
    <submittedName>
        <fullName evidence="1">Uncharacterized protein</fullName>
    </submittedName>
</protein>
<sequence>MSTELEKKPNSVGFFQPAKATEGIEKYQGSFALDRNY</sequence>
<proteinExistence type="predicted"/>
<gene>
    <name evidence="1" type="ORF">LDG_6982</name>
</gene>
<name>G9EP02_9GAMM</name>
<organism evidence="1 2">
    <name type="scientific">Legionella drancourtii LLAP12</name>
    <dbReference type="NCBI Taxonomy" id="658187"/>
    <lineage>
        <taxon>Bacteria</taxon>
        <taxon>Pseudomonadati</taxon>
        <taxon>Pseudomonadota</taxon>
        <taxon>Gammaproteobacteria</taxon>
        <taxon>Legionellales</taxon>
        <taxon>Legionellaceae</taxon>
        <taxon>Legionella</taxon>
    </lineage>
</organism>
<dbReference type="EMBL" id="JH413822">
    <property type="protein sequence ID" value="EHL30837.1"/>
    <property type="molecule type" value="Genomic_DNA"/>
</dbReference>
<dbReference type="InParanoid" id="G9EP02"/>